<evidence type="ECO:0000256" key="5">
    <source>
        <dbReference type="ARBA" id="ARBA00023136"/>
    </source>
</evidence>
<accession>A0A9X0W6J6</accession>
<dbReference type="RefSeq" id="WP_200240315.1">
    <property type="nucleotide sequence ID" value="NZ_NRRY01000006.1"/>
</dbReference>
<evidence type="ECO:0000313" key="7">
    <source>
        <dbReference type="Proteomes" id="UP001138768"/>
    </source>
</evidence>
<dbReference type="InterPro" id="IPR007156">
    <property type="entry name" value="MamQ_LemA"/>
</dbReference>
<reference evidence="6 7" key="1">
    <citation type="journal article" date="2020" name="Microorganisms">
        <title>Osmotic Adaptation and Compatible Solute Biosynthesis of Phototrophic Bacteria as Revealed from Genome Analyses.</title>
        <authorList>
            <person name="Imhoff J.F."/>
            <person name="Rahn T."/>
            <person name="Kunzel S."/>
            <person name="Keller A."/>
            <person name="Neulinger S.C."/>
        </authorList>
    </citation>
    <scope>NUCLEOTIDE SEQUENCE [LARGE SCALE GENOMIC DNA]</scope>
    <source>
        <strain evidence="6 7">DSM 25653</strain>
    </source>
</reference>
<evidence type="ECO:0000256" key="2">
    <source>
        <dbReference type="ARBA" id="ARBA00008854"/>
    </source>
</evidence>
<comment type="subcellular location">
    <subcellularLocation>
        <location evidence="1">Membrane</location>
        <topology evidence="1">Single-pass membrane protein</topology>
    </subcellularLocation>
</comment>
<dbReference type="GO" id="GO:0016020">
    <property type="term" value="C:membrane"/>
    <property type="evidence" value="ECO:0007669"/>
    <property type="project" value="UniProtKB-SubCell"/>
</dbReference>
<comment type="caution">
    <text evidence="6">The sequence shown here is derived from an EMBL/GenBank/DDBJ whole genome shotgun (WGS) entry which is preliminary data.</text>
</comment>
<name>A0A9X0W6J6_9GAMM</name>
<evidence type="ECO:0000256" key="1">
    <source>
        <dbReference type="ARBA" id="ARBA00004167"/>
    </source>
</evidence>
<dbReference type="PANTHER" id="PTHR34478">
    <property type="entry name" value="PROTEIN LEMA"/>
    <property type="match status" value="1"/>
</dbReference>
<gene>
    <name evidence="6" type="ORF">CKO42_05580</name>
</gene>
<keyword evidence="4" id="KW-1133">Transmembrane helix</keyword>
<proteinExistence type="inferred from homology"/>
<evidence type="ECO:0000313" key="6">
    <source>
        <dbReference type="EMBL" id="MBK1617934.1"/>
    </source>
</evidence>
<protein>
    <submittedName>
        <fullName evidence="6">LemA family protein</fullName>
    </submittedName>
</protein>
<keyword evidence="3" id="KW-0812">Transmembrane</keyword>
<dbReference type="Proteomes" id="UP001138768">
    <property type="component" value="Unassembled WGS sequence"/>
</dbReference>
<dbReference type="Gene3D" id="1.20.1440.20">
    <property type="entry name" value="LemA-like domain"/>
    <property type="match status" value="1"/>
</dbReference>
<dbReference type="InterPro" id="IPR023353">
    <property type="entry name" value="LemA-like_dom_sf"/>
</dbReference>
<organism evidence="6 7">
    <name type="scientific">Lamprobacter modestohalophilus</name>
    <dbReference type="NCBI Taxonomy" id="1064514"/>
    <lineage>
        <taxon>Bacteria</taxon>
        <taxon>Pseudomonadati</taxon>
        <taxon>Pseudomonadota</taxon>
        <taxon>Gammaproteobacteria</taxon>
        <taxon>Chromatiales</taxon>
        <taxon>Chromatiaceae</taxon>
        <taxon>Lamprobacter</taxon>
    </lineage>
</organism>
<dbReference type="PANTHER" id="PTHR34478:SF1">
    <property type="entry name" value="PROTEIN LEMA"/>
    <property type="match status" value="1"/>
</dbReference>
<dbReference type="Pfam" id="PF04011">
    <property type="entry name" value="LemA"/>
    <property type="match status" value="1"/>
</dbReference>
<keyword evidence="7" id="KW-1185">Reference proteome</keyword>
<keyword evidence="5" id="KW-0472">Membrane</keyword>
<dbReference type="EMBL" id="NRRY01000006">
    <property type="protein sequence ID" value="MBK1617934.1"/>
    <property type="molecule type" value="Genomic_DNA"/>
</dbReference>
<dbReference type="AlphaFoldDB" id="A0A9X0W6J6"/>
<evidence type="ECO:0000256" key="3">
    <source>
        <dbReference type="ARBA" id="ARBA00022692"/>
    </source>
</evidence>
<evidence type="ECO:0000256" key="4">
    <source>
        <dbReference type="ARBA" id="ARBA00022989"/>
    </source>
</evidence>
<sequence>MSLTLIIVLVVLLIIGLYAGAIYNNLVRLKHQVAKAWSNIDVVLKQRHDELPNLVAVCREYMRHEQETLQRVVEARSAVSSARQRGDVRGVGQAEEALRGGLGQLFALAEHYPDLKANASFQQLSQRISYLEDSIADRRELYNDSVNVNNMRIEQLPDLLIARLFAFKPVELLQFAEAREAVDVRGLFGRH</sequence>
<dbReference type="SUPFAM" id="SSF140478">
    <property type="entry name" value="LemA-like"/>
    <property type="match status" value="1"/>
</dbReference>
<comment type="similarity">
    <text evidence="2">Belongs to the LemA family.</text>
</comment>